<dbReference type="Proteomes" id="UP001209878">
    <property type="component" value="Unassembled WGS sequence"/>
</dbReference>
<proteinExistence type="predicted"/>
<dbReference type="InterPro" id="IPR002110">
    <property type="entry name" value="Ankyrin_rpt"/>
</dbReference>
<evidence type="ECO:0000256" key="1">
    <source>
        <dbReference type="PROSITE-ProRule" id="PRU00023"/>
    </source>
</evidence>
<feature type="repeat" description="ANK" evidence="1">
    <location>
        <begin position="505"/>
        <end position="537"/>
    </location>
</feature>
<dbReference type="PANTHER" id="PTHR46464:SF1">
    <property type="entry name" value="ANKYRIN AND ARMADILLO REPEAT-CONTAINING PROTEIN"/>
    <property type="match status" value="1"/>
</dbReference>
<dbReference type="InterPro" id="IPR043379">
    <property type="entry name" value="ANKAR"/>
</dbReference>
<dbReference type="Gene3D" id="1.25.40.20">
    <property type="entry name" value="Ankyrin repeat-containing domain"/>
    <property type="match status" value="1"/>
</dbReference>
<dbReference type="EMBL" id="JAODUO010000593">
    <property type="protein sequence ID" value="KAK2177502.1"/>
    <property type="molecule type" value="Genomic_DNA"/>
</dbReference>
<accession>A0AAD9NP26</accession>
<evidence type="ECO:0000313" key="2">
    <source>
        <dbReference type="EMBL" id="KAK2177502.1"/>
    </source>
</evidence>
<comment type="caution">
    <text evidence="2">The sequence shown here is derived from an EMBL/GenBank/DDBJ whole genome shotgun (WGS) entry which is preliminary data.</text>
</comment>
<organism evidence="2 3">
    <name type="scientific">Ridgeia piscesae</name>
    <name type="common">Tubeworm</name>
    <dbReference type="NCBI Taxonomy" id="27915"/>
    <lineage>
        <taxon>Eukaryota</taxon>
        <taxon>Metazoa</taxon>
        <taxon>Spiralia</taxon>
        <taxon>Lophotrochozoa</taxon>
        <taxon>Annelida</taxon>
        <taxon>Polychaeta</taxon>
        <taxon>Sedentaria</taxon>
        <taxon>Canalipalpata</taxon>
        <taxon>Sabellida</taxon>
        <taxon>Siboglinidae</taxon>
        <taxon>Ridgeia</taxon>
    </lineage>
</organism>
<dbReference type="Pfam" id="PF13606">
    <property type="entry name" value="Ank_3"/>
    <property type="match status" value="1"/>
</dbReference>
<protein>
    <recommendedName>
        <fullName evidence="4">ANK_REP_REGION domain-containing protein</fullName>
    </recommendedName>
</protein>
<dbReference type="PANTHER" id="PTHR46464">
    <property type="entry name" value="ANK_REP_REGION DOMAIN-CONTAINING PROTEIN"/>
    <property type="match status" value="1"/>
</dbReference>
<dbReference type="SUPFAM" id="SSF48403">
    <property type="entry name" value="Ankyrin repeat"/>
    <property type="match status" value="1"/>
</dbReference>
<dbReference type="AlphaFoldDB" id="A0AAD9NP26"/>
<keyword evidence="3" id="KW-1185">Reference proteome</keyword>
<keyword evidence="1" id="KW-0040">ANK repeat</keyword>
<name>A0AAD9NP26_RIDPI</name>
<dbReference type="SMART" id="SM00248">
    <property type="entry name" value="ANK"/>
    <property type="match status" value="1"/>
</dbReference>
<sequence>MVAVFFEKFSRFQLEEFLGYTSSNWMLSMEEIKVPSELPLGLISQMLSFTENYAMYMIPVDDKLEYPLDMREVHQVIRELVIGIYVCNQLPAITLDANFDKSTTCHIPPAYIDTRVGQILISLDYMLKGLWHGAYMPKEKRTKFTERWRSNVDVNTTNGKPETKKPLLPEFISAGLKDILREPEYENIGDSLQVPENLAEFFRSHVDHISLRITIFQKHIFQHRNLFRIDADWFVSSVVDTSTGNELKDHNTYEKLNTILQLQETVLKENLENKTVVRKQMYLLRLISFLVPFLIAMKKRMSVPILMRMLPNLFGDAVKTEKELPPLMVGPDFLCKNFFVDNKYFNLHGGIQVDFETPAPEHLDDSIIDAYEEIELITMRHLQNCLEQPPTIQPDSYPIPVITIDGVKYHVFKIEFETFYAQYPPKPKWVQLMMDYISKTKPKRLPVHDLSLHEYFKKFYGTKEAIKCKNLHVGLRATAERGLVAMFMTLCRKCPPTRLNKADETGRTLMHHAALNNHPDIITLLLVNQADINTKMILFNTAHGVQGQCLSALLCVVQVGLRFNLFLLMIYILVASLNQLNK</sequence>
<evidence type="ECO:0000313" key="3">
    <source>
        <dbReference type="Proteomes" id="UP001209878"/>
    </source>
</evidence>
<gene>
    <name evidence="2" type="ORF">NP493_594g00022</name>
</gene>
<evidence type="ECO:0008006" key="4">
    <source>
        <dbReference type="Google" id="ProtNLM"/>
    </source>
</evidence>
<reference evidence="2" key="1">
    <citation type="journal article" date="2023" name="Mol. Biol. Evol.">
        <title>Third-Generation Sequencing Reveals the Adaptive Role of the Epigenome in Three Deep-Sea Polychaetes.</title>
        <authorList>
            <person name="Perez M."/>
            <person name="Aroh O."/>
            <person name="Sun Y."/>
            <person name="Lan Y."/>
            <person name="Juniper S.K."/>
            <person name="Young C.R."/>
            <person name="Angers B."/>
            <person name="Qian P.Y."/>
        </authorList>
    </citation>
    <scope>NUCLEOTIDE SEQUENCE</scope>
    <source>
        <tissue evidence="2">Vestimentum</tissue>
    </source>
</reference>
<dbReference type="InterPro" id="IPR036770">
    <property type="entry name" value="Ankyrin_rpt-contain_sf"/>
</dbReference>
<dbReference type="PROSITE" id="PS50088">
    <property type="entry name" value="ANK_REPEAT"/>
    <property type="match status" value="1"/>
</dbReference>
<dbReference type="PROSITE" id="PS50297">
    <property type="entry name" value="ANK_REP_REGION"/>
    <property type="match status" value="1"/>
</dbReference>